<evidence type="ECO:0008006" key="3">
    <source>
        <dbReference type="Google" id="ProtNLM"/>
    </source>
</evidence>
<gene>
    <name evidence="1" type="ORF">GCM10011609_56470</name>
</gene>
<dbReference type="SUPFAM" id="SSF48371">
    <property type="entry name" value="ARM repeat"/>
    <property type="match status" value="2"/>
</dbReference>
<dbReference type="EMBL" id="BMNC01000009">
    <property type="protein sequence ID" value="GGN09437.1"/>
    <property type="molecule type" value="Genomic_DNA"/>
</dbReference>
<dbReference type="InterPro" id="IPR016024">
    <property type="entry name" value="ARM-type_fold"/>
</dbReference>
<evidence type="ECO:0000313" key="2">
    <source>
        <dbReference type="Proteomes" id="UP000597656"/>
    </source>
</evidence>
<comment type="caution">
    <text evidence="1">The sequence shown here is derived from an EMBL/GenBank/DDBJ whole genome shotgun (WGS) entry which is preliminary data.</text>
</comment>
<reference evidence="2" key="1">
    <citation type="journal article" date="2019" name="Int. J. Syst. Evol. Microbiol.">
        <title>The Global Catalogue of Microorganisms (GCM) 10K type strain sequencing project: providing services to taxonomists for standard genome sequencing and annotation.</title>
        <authorList>
            <consortium name="The Broad Institute Genomics Platform"/>
            <consortium name="The Broad Institute Genome Sequencing Center for Infectious Disease"/>
            <person name="Wu L."/>
            <person name="Ma J."/>
        </authorList>
    </citation>
    <scope>NUCLEOTIDE SEQUENCE [LARGE SCALE GENOMIC DNA]</scope>
    <source>
        <strain evidence="2">CGMCC 4.7319</strain>
    </source>
</reference>
<organism evidence="1 2">
    <name type="scientific">Lentzea pudingi</name>
    <dbReference type="NCBI Taxonomy" id="1789439"/>
    <lineage>
        <taxon>Bacteria</taxon>
        <taxon>Bacillati</taxon>
        <taxon>Actinomycetota</taxon>
        <taxon>Actinomycetes</taxon>
        <taxon>Pseudonocardiales</taxon>
        <taxon>Pseudonocardiaceae</taxon>
        <taxon>Lentzea</taxon>
    </lineage>
</organism>
<dbReference type="InterPro" id="IPR011989">
    <property type="entry name" value="ARM-like"/>
</dbReference>
<dbReference type="Gene3D" id="1.25.10.10">
    <property type="entry name" value="Leucine-rich Repeat Variant"/>
    <property type="match status" value="2"/>
</dbReference>
<dbReference type="SMART" id="SM00567">
    <property type="entry name" value="EZ_HEAT"/>
    <property type="match status" value="5"/>
</dbReference>
<protein>
    <recommendedName>
        <fullName evidence="3">HEAT repeat</fullName>
    </recommendedName>
</protein>
<evidence type="ECO:0000313" key="1">
    <source>
        <dbReference type="EMBL" id="GGN09437.1"/>
    </source>
</evidence>
<proteinExistence type="predicted"/>
<dbReference type="InterPro" id="IPR004155">
    <property type="entry name" value="PBS_lyase_HEAT"/>
</dbReference>
<dbReference type="Proteomes" id="UP000597656">
    <property type="component" value="Unassembled WGS sequence"/>
</dbReference>
<accession>A0ABQ2IHU8</accession>
<name>A0ABQ2IHU8_9PSEU</name>
<dbReference type="Pfam" id="PF03130">
    <property type="entry name" value="HEAT_PBS"/>
    <property type="match status" value="1"/>
</dbReference>
<keyword evidence="2" id="KW-1185">Reference proteome</keyword>
<dbReference type="PANTHER" id="PTHR12697">
    <property type="entry name" value="PBS LYASE HEAT-LIKE PROTEIN"/>
    <property type="match status" value="1"/>
</dbReference>
<dbReference type="PANTHER" id="PTHR12697:SF5">
    <property type="entry name" value="DEOXYHYPUSINE HYDROXYLASE"/>
    <property type="match status" value="1"/>
</dbReference>
<sequence>MFLDHLERAAGVVEDHVVRQAVWLHAVPVSVEDLVREGISSRVLQVVQAFRSCSASARVMRDVASVRAALQADHRFVAPKGDADPLAGHGYQIQCAIGGLRDQSSDLGTPAVAAMVEHWWESSDDWTASVAVYAARGAGLLDRERLLRKVADGAPGTTAAIAVLSGEGDEREAEVLRAVLLRQGEDWHWARLAASARLAEIGGPGTPEWVLGHPMGVPWRYDRAWLHRNAERLTPLLIEALPDPLWWHEASVALASLRAAEAVGPLCESVHTAEEPVRQIEALGTIGSPEAGPTLEALCEHESEDVRAAALQALGHTGGADVVAVALKACDDPYAWVRYRAIQLLTRHADERAVTTLIRLSDTDHAALAADALARIGDPRALPVLWNLFAHHHDRAVRHAAGRGLARIEGEQWGVSMSDPHVARAYMWLVGYKPEWSRGPLEDGTKHSDAMVRVRAAEAFGRLRDPAGVEHVRPLLTDPDSRVRAAARSVIGFLEGLTLP</sequence>
<dbReference type="Pfam" id="PF13646">
    <property type="entry name" value="HEAT_2"/>
    <property type="match status" value="2"/>
</dbReference>